<evidence type="ECO:0000313" key="1">
    <source>
        <dbReference type="EMBL" id="TDG38396.1"/>
    </source>
</evidence>
<dbReference type="STRING" id="7232.A0A484AP52"/>
<sequence length="311" mass="35107">ADILPSIVLGGFMGQETIFGWILTGPVTKKPQESISAFTTRVTILHDEKLDHLITKFWEVENLPKVASEPDSACEDNFVRTTRRDKSGSYVVTLPFKNPDHPDLGHSRSIALGQFLKNESRLFKNPTLKAEYEAILQEYLDLGHMKPVSTHCNPAISNFYLPHHAVFKPDSTTTKVRVVFNASCPSSNGKSLNDILHPGPVLQSDLTMQILQWRYYRYVFNADITKMYRQIRVDPKHTPFQRILFRKPDGNIGDFELSTVTFGVNCVLFLALGVLKQLADDVRSRLPLTSKVISECMYVDDVLAGAHSKEK</sequence>
<name>A0A484AP52_DRONA</name>
<keyword evidence="2" id="KW-1185">Reference proteome</keyword>
<dbReference type="EMBL" id="LSRL02003940">
    <property type="protein sequence ID" value="TDG38396.1"/>
    <property type="molecule type" value="Genomic_DNA"/>
</dbReference>
<dbReference type="GO" id="GO:0071897">
    <property type="term" value="P:DNA biosynthetic process"/>
    <property type="evidence" value="ECO:0007669"/>
    <property type="project" value="UniProtKB-ARBA"/>
</dbReference>
<reference evidence="1 2" key="1">
    <citation type="journal article" date="2019" name="J. Hered.">
        <title>An Improved Genome Assembly for Drosophila navojoa, the Basal Species in the mojavensis Cluster.</title>
        <authorList>
            <person name="Vanderlinde T."/>
            <person name="Dupim E.G."/>
            <person name="Nazario-Yepiz N.O."/>
            <person name="Carvalho A.B."/>
        </authorList>
    </citation>
    <scope>NUCLEOTIDE SEQUENCE [LARGE SCALE GENOMIC DNA]</scope>
    <source>
        <strain evidence="1">Navoj_Jal97</strain>
        <tissue evidence="1">Whole organism</tissue>
    </source>
</reference>
<protein>
    <recommendedName>
        <fullName evidence="3">Reverse transcriptase domain-containing protein</fullName>
    </recommendedName>
</protein>
<feature type="non-terminal residue" evidence="1">
    <location>
        <position position="311"/>
    </location>
</feature>
<accession>A0A484AP52</accession>
<dbReference type="Proteomes" id="UP000295192">
    <property type="component" value="Unassembled WGS sequence"/>
</dbReference>
<dbReference type="SUPFAM" id="SSF56672">
    <property type="entry name" value="DNA/RNA polymerases"/>
    <property type="match status" value="1"/>
</dbReference>
<comment type="caution">
    <text evidence="1">The sequence shown here is derived from an EMBL/GenBank/DDBJ whole genome shotgun (WGS) entry which is preliminary data.</text>
</comment>
<proteinExistence type="predicted"/>
<gene>
    <name evidence="1" type="ORF">AWZ03_015182</name>
</gene>
<evidence type="ECO:0000313" key="2">
    <source>
        <dbReference type="Proteomes" id="UP000295192"/>
    </source>
</evidence>
<dbReference type="PANTHER" id="PTHR47331:SF1">
    <property type="entry name" value="GAG-LIKE PROTEIN"/>
    <property type="match status" value="1"/>
</dbReference>
<dbReference type="PANTHER" id="PTHR47331">
    <property type="entry name" value="PHD-TYPE DOMAIN-CONTAINING PROTEIN"/>
    <property type="match status" value="1"/>
</dbReference>
<dbReference type="AlphaFoldDB" id="A0A484AP52"/>
<organism evidence="1 2">
    <name type="scientific">Drosophila navojoa</name>
    <name type="common">Fruit fly</name>
    <dbReference type="NCBI Taxonomy" id="7232"/>
    <lineage>
        <taxon>Eukaryota</taxon>
        <taxon>Metazoa</taxon>
        <taxon>Ecdysozoa</taxon>
        <taxon>Arthropoda</taxon>
        <taxon>Hexapoda</taxon>
        <taxon>Insecta</taxon>
        <taxon>Pterygota</taxon>
        <taxon>Neoptera</taxon>
        <taxon>Endopterygota</taxon>
        <taxon>Diptera</taxon>
        <taxon>Brachycera</taxon>
        <taxon>Muscomorpha</taxon>
        <taxon>Ephydroidea</taxon>
        <taxon>Drosophilidae</taxon>
        <taxon>Drosophila</taxon>
    </lineage>
</organism>
<dbReference type="InterPro" id="IPR043502">
    <property type="entry name" value="DNA/RNA_pol_sf"/>
</dbReference>
<feature type="non-terminal residue" evidence="1">
    <location>
        <position position="1"/>
    </location>
</feature>
<dbReference type="OMA" id="KVISECM"/>
<evidence type="ECO:0008006" key="3">
    <source>
        <dbReference type="Google" id="ProtNLM"/>
    </source>
</evidence>